<dbReference type="OrthoDB" id="2312778at2759"/>
<keyword evidence="2" id="KW-1185">Reference proteome</keyword>
<name>A0A9N9API3_9GLOM</name>
<protein>
    <submittedName>
        <fullName evidence="1">14153_t:CDS:1</fullName>
    </submittedName>
</protein>
<evidence type="ECO:0000313" key="1">
    <source>
        <dbReference type="EMBL" id="CAG8535406.1"/>
    </source>
</evidence>
<dbReference type="Proteomes" id="UP000789405">
    <property type="component" value="Unassembled WGS sequence"/>
</dbReference>
<accession>A0A9N9API3</accession>
<sequence>MIQNLPNELHIEILNYFVIETKTVCKKWNTLVPLVLHEAVTSRLNSGLKLEFTYGDDAEWTKKLSPTYDDFTKTFTFQFYSPDDGISRSLKYYNGIRFTAFLVKNNPSLTKLGAELGHLAFPEIVNTDICKYEFDYRSNICFKRVTNEDKSNDCVKLYSFTIEAWKLCYILDCLKFDTYVIYA</sequence>
<comment type="caution">
    <text evidence="1">The sequence shown here is derived from an EMBL/GenBank/DDBJ whole genome shotgun (WGS) entry which is preliminary data.</text>
</comment>
<dbReference type="EMBL" id="CAJVPY010001758">
    <property type="protein sequence ID" value="CAG8535406.1"/>
    <property type="molecule type" value="Genomic_DNA"/>
</dbReference>
<dbReference type="AlphaFoldDB" id="A0A9N9API3"/>
<reference evidence="1" key="1">
    <citation type="submission" date="2021-06" db="EMBL/GenBank/DDBJ databases">
        <authorList>
            <person name="Kallberg Y."/>
            <person name="Tangrot J."/>
            <person name="Rosling A."/>
        </authorList>
    </citation>
    <scope>NUCLEOTIDE SEQUENCE</scope>
    <source>
        <strain evidence="1">MA453B</strain>
    </source>
</reference>
<evidence type="ECO:0000313" key="2">
    <source>
        <dbReference type="Proteomes" id="UP000789405"/>
    </source>
</evidence>
<gene>
    <name evidence="1" type="ORF">DERYTH_LOCUS4545</name>
</gene>
<proteinExistence type="predicted"/>
<organism evidence="1 2">
    <name type="scientific">Dentiscutata erythropus</name>
    <dbReference type="NCBI Taxonomy" id="1348616"/>
    <lineage>
        <taxon>Eukaryota</taxon>
        <taxon>Fungi</taxon>
        <taxon>Fungi incertae sedis</taxon>
        <taxon>Mucoromycota</taxon>
        <taxon>Glomeromycotina</taxon>
        <taxon>Glomeromycetes</taxon>
        <taxon>Diversisporales</taxon>
        <taxon>Gigasporaceae</taxon>
        <taxon>Dentiscutata</taxon>
    </lineage>
</organism>